<gene>
    <name evidence="9" type="ORF">SAMN04487950_1468</name>
</gene>
<evidence type="ECO:0000256" key="4">
    <source>
        <dbReference type="ARBA" id="ARBA00022723"/>
    </source>
</evidence>
<feature type="binding site" evidence="8">
    <location>
        <position position="66"/>
    </location>
    <ligand>
        <name>Zn(2+)</name>
        <dbReference type="ChEBI" id="CHEBI:29105"/>
        <label>1</label>
    </ligand>
</feature>
<dbReference type="STRING" id="553466.SAMN04487950_1468"/>
<proteinExistence type="inferred from homology"/>
<comment type="cofactor">
    <cofactor evidence="8">
        <name>a divalent metal cation</name>
        <dbReference type="ChEBI" id="CHEBI:60240"/>
    </cofactor>
    <text evidence="8">Binds 2 divalent metal cations per subunit.</text>
</comment>
<dbReference type="SUPFAM" id="SSF101821">
    <property type="entry name" value="Aminopeptidase/glucanase lid domain"/>
    <property type="match status" value="1"/>
</dbReference>
<dbReference type="Gene3D" id="2.40.30.40">
    <property type="entry name" value="Peptidase M42, domain 2"/>
    <property type="match status" value="1"/>
</dbReference>
<name>A0A1I4CWX3_9EURY</name>
<sequence>MDDTRRAFLESLLTTPSPSGFEAAGQRVWVDYVSEFADEVTTDAYGNAVAVHQGAGDGPELAFTGHADEIGYIVRSITDDGFLRIGPIGGADRTVSKGQHVTVHGEESVAGVVGQTAIHLRDVGDEEYDDLQEQFVDVGASSAEEAHELVEVGDPVTVTSQIRQLAGTRLAARGMDNRIGTWAAAEGLRRAVEADVDATIYAVSTVQEENGLQGAKMVGFDLDPDAAVAVDVTHATDNPNIEKKRQGPVELGEGPVVSRGSANHPTLVDFARSAAATEGIDVQLQAAGVRTGTDADAFFTSRSGVPSLNVGLPNRYMHTPVEVIDTEDLVALADLLGSMADDVAEVESFAVDV</sequence>
<dbReference type="PIRSF" id="PIRSF001123">
    <property type="entry name" value="PepA_GA"/>
    <property type="match status" value="1"/>
</dbReference>
<protein>
    <submittedName>
        <fullName evidence="9">Endoglucanase</fullName>
    </submittedName>
</protein>
<dbReference type="GO" id="GO:0004177">
    <property type="term" value="F:aminopeptidase activity"/>
    <property type="evidence" value="ECO:0007669"/>
    <property type="project" value="UniProtKB-UniRule"/>
</dbReference>
<dbReference type="Pfam" id="PF05343">
    <property type="entry name" value="Peptidase_M42"/>
    <property type="match status" value="1"/>
</dbReference>
<evidence type="ECO:0000313" key="9">
    <source>
        <dbReference type="EMBL" id="SFK85752.1"/>
    </source>
</evidence>
<keyword evidence="5" id="KW-0378">Hydrolase</keyword>
<feature type="active site" description="Proton acceptor" evidence="7">
    <location>
        <position position="208"/>
    </location>
</feature>
<dbReference type="InterPro" id="IPR051464">
    <property type="entry name" value="Peptidase_M42_aminopept"/>
</dbReference>
<evidence type="ECO:0000256" key="3">
    <source>
        <dbReference type="ARBA" id="ARBA00022670"/>
    </source>
</evidence>
<dbReference type="InterPro" id="IPR023367">
    <property type="entry name" value="Peptidase_M42_dom2"/>
</dbReference>
<feature type="binding site" evidence="8">
    <location>
        <position position="176"/>
    </location>
    <ligand>
        <name>Zn(2+)</name>
        <dbReference type="ChEBI" id="CHEBI:29105"/>
        <label>1</label>
    </ligand>
</feature>
<feature type="binding site" evidence="8">
    <location>
        <position position="209"/>
    </location>
    <ligand>
        <name>Zn(2+)</name>
        <dbReference type="ChEBI" id="CHEBI:29105"/>
        <label>2</label>
    </ligand>
</feature>
<reference evidence="10" key="1">
    <citation type="submission" date="2016-10" db="EMBL/GenBank/DDBJ databases">
        <authorList>
            <person name="Varghese N."/>
            <person name="Submissions S."/>
        </authorList>
    </citation>
    <scope>NUCLEOTIDE SEQUENCE [LARGE SCALE GENOMIC DNA]</scope>
    <source>
        <strain evidence="10">CGMCC 1.7738</strain>
    </source>
</reference>
<keyword evidence="3" id="KW-0645">Protease</keyword>
<feature type="binding site" evidence="8">
    <location>
        <position position="231"/>
    </location>
    <ligand>
        <name>Zn(2+)</name>
        <dbReference type="ChEBI" id="CHEBI:29105"/>
        <label>1</label>
    </ligand>
</feature>
<feature type="binding site" evidence="8">
    <location>
        <position position="318"/>
    </location>
    <ligand>
        <name>Zn(2+)</name>
        <dbReference type="ChEBI" id="CHEBI:29105"/>
        <label>2</label>
    </ligand>
</feature>
<evidence type="ECO:0000256" key="1">
    <source>
        <dbReference type="ARBA" id="ARBA00006272"/>
    </source>
</evidence>
<dbReference type="EMBL" id="FOTC01000001">
    <property type="protein sequence ID" value="SFK85752.1"/>
    <property type="molecule type" value="Genomic_DNA"/>
</dbReference>
<organism evidence="9 10">
    <name type="scientific">Halogranum rubrum</name>
    <dbReference type="NCBI Taxonomy" id="553466"/>
    <lineage>
        <taxon>Archaea</taxon>
        <taxon>Methanobacteriati</taxon>
        <taxon>Methanobacteriota</taxon>
        <taxon>Stenosarchaea group</taxon>
        <taxon>Halobacteria</taxon>
        <taxon>Halobacteriales</taxon>
        <taxon>Haloferacaceae</taxon>
    </lineage>
</organism>
<keyword evidence="2" id="KW-0031">Aminopeptidase</keyword>
<evidence type="ECO:0000256" key="8">
    <source>
        <dbReference type="PIRSR" id="PIRSR001123-2"/>
    </source>
</evidence>
<accession>A0A1I4CWX3</accession>
<evidence type="ECO:0000313" key="10">
    <source>
        <dbReference type="Proteomes" id="UP000199607"/>
    </source>
</evidence>
<keyword evidence="10" id="KW-1185">Reference proteome</keyword>
<dbReference type="SUPFAM" id="SSF53187">
    <property type="entry name" value="Zn-dependent exopeptidases"/>
    <property type="match status" value="1"/>
</dbReference>
<comment type="similarity">
    <text evidence="1 6">Belongs to the peptidase M42 family.</text>
</comment>
<dbReference type="AlphaFoldDB" id="A0A1I4CWX3"/>
<keyword evidence="4 8" id="KW-0479">Metal-binding</keyword>
<feature type="binding site" evidence="8">
    <location>
        <position position="176"/>
    </location>
    <ligand>
        <name>Zn(2+)</name>
        <dbReference type="ChEBI" id="CHEBI:29105"/>
        <label>2</label>
    </ligand>
</feature>
<evidence type="ECO:0000256" key="5">
    <source>
        <dbReference type="ARBA" id="ARBA00022801"/>
    </source>
</evidence>
<dbReference type="GO" id="GO:0006508">
    <property type="term" value="P:proteolysis"/>
    <property type="evidence" value="ECO:0007669"/>
    <property type="project" value="UniProtKB-KW"/>
</dbReference>
<evidence type="ECO:0000256" key="7">
    <source>
        <dbReference type="PIRSR" id="PIRSR001123-1"/>
    </source>
</evidence>
<dbReference type="InterPro" id="IPR008007">
    <property type="entry name" value="Peptidase_M42"/>
</dbReference>
<dbReference type="GO" id="GO:0046872">
    <property type="term" value="F:metal ion binding"/>
    <property type="evidence" value="ECO:0007669"/>
    <property type="project" value="UniProtKB-UniRule"/>
</dbReference>
<evidence type="ECO:0000256" key="6">
    <source>
        <dbReference type="PIRNR" id="PIRNR001123"/>
    </source>
</evidence>
<dbReference type="Proteomes" id="UP000199607">
    <property type="component" value="Unassembled WGS sequence"/>
</dbReference>
<dbReference type="PANTHER" id="PTHR32481:SF0">
    <property type="entry name" value="AMINOPEPTIDASE YPDE-RELATED"/>
    <property type="match status" value="1"/>
</dbReference>
<dbReference type="RefSeq" id="WP_089867636.1">
    <property type="nucleotide sequence ID" value="NZ_FOTC01000001.1"/>
</dbReference>
<evidence type="ECO:0000256" key="2">
    <source>
        <dbReference type="ARBA" id="ARBA00022438"/>
    </source>
</evidence>
<dbReference type="Gene3D" id="3.40.630.10">
    <property type="entry name" value="Zn peptidases"/>
    <property type="match status" value="1"/>
</dbReference>
<dbReference type="PANTHER" id="PTHR32481">
    <property type="entry name" value="AMINOPEPTIDASE"/>
    <property type="match status" value="1"/>
</dbReference>